<accession>A0A7Y6M6Q5</accession>
<evidence type="ECO:0000313" key="5">
    <source>
        <dbReference type="EMBL" id="NUW36677.1"/>
    </source>
</evidence>
<reference evidence="5 6" key="1">
    <citation type="submission" date="2020-06" db="EMBL/GenBank/DDBJ databases">
        <title>Nonomuraea sp. SMC257, a novel actinomycete isolated from soil.</title>
        <authorList>
            <person name="Chanama M."/>
        </authorList>
    </citation>
    <scope>NUCLEOTIDE SEQUENCE [LARGE SCALE GENOMIC DNA]</scope>
    <source>
        <strain evidence="5 6">SMC257</strain>
    </source>
</reference>
<keyword evidence="2" id="KW-0813">Transport</keyword>
<evidence type="ECO:0000256" key="2">
    <source>
        <dbReference type="ARBA" id="ARBA00022448"/>
    </source>
</evidence>
<feature type="chain" id="PRO_5031508781" evidence="4">
    <location>
        <begin position="25"/>
        <end position="463"/>
    </location>
</feature>
<dbReference type="EMBL" id="JABWGN010000016">
    <property type="protein sequence ID" value="NUW36677.1"/>
    <property type="molecule type" value="Genomic_DNA"/>
</dbReference>
<dbReference type="RefSeq" id="WP_175594123.1">
    <property type="nucleotide sequence ID" value="NZ_JABWGN010000016.1"/>
</dbReference>
<protein>
    <submittedName>
        <fullName evidence="5">Extracellular solute-binding protein</fullName>
    </submittedName>
</protein>
<dbReference type="SUPFAM" id="SSF53850">
    <property type="entry name" value="Periplasmic binding protein-like II"/>
    <property type="match status" value="1"/>
</dbReference>
<dbReference type="Pfam" id="PF01547">
    <property type="entry name" value="SBP_bac_1"/>
    <property type="match status" value="1"/>
</dbReference>
<evidence type="ECO:0000313" key="6">
    <source>
        <dbReference type="Proteomes" id="UP000586042"/>
    </source>
</evidence>
<dbReference type="Proteomes" id="UP000586042">
    <property type="component" value="Unassembled WGS sequence"/>
</dbReference>
<feature type="signal peptide" evidence="4">
    <location>
        <begin position="1"/>
        <end position="24"/>
    </location>
</feature>
<sequence>MPKSTTAVLSVTLMAAATSVTLMAAATLTACGGGNERAANEITVWTEENLPDRMAVQQRIAADFTKKTGIKVNLVGVAEDQFSQIVTSAAAAGKLPDVIGALPLSSVRELEADDLLDTDTPAKVVDQLGRDSFSRRALDLDSSGGKLLAVPSDGWAQLVLYRKDLFDKAGLAPPDTYEALEAAARKLNTGGVAGITLAIAPKDSFTAQSFEHVALANGCQLVDASGNVTLDSPQCVKAFGFYAGLVKNYSVKGKQDVDSTRATYFSGKAAMVIWSSFILDELAGLRKDALPSCAQCKDDPGWLAKNTGVVTALKGPDGSAPAQYGEIVSWVVTRDAAKDPAAKFVAYAMNEGYERWIGMAPEGKFPTRKSYAAAWNKLPAGVDTKKPLAEVYPAAVLDALRAGPDSFARWGITQGQGKLVGATMGELPVPKALSQVVDGSLTPEQAAAQAKKDVETIKRGIRQ</sequence>
<dbReference type="AlphaFoldDB" id="A0A7Y6M6Q5"/>
<evidence type="ECO:0000256" key="4">
    <source>
        <dbReference type="SAM" id="SignalP"/>
    </source>
</evidence>
<dbReference type="Gene3D" id="3.40.190.10">
    <property type="entry name" value="Periplasmic binding protein-like II"/>
    <property type="match status" value="1"/>
</dbReference>
<dbReference type="InterPro" id="IPR050490">
    <property type="entry name" value="Bact_solute-bd_prot1"/>
</dbReference>
<keyword evidence="6" id="KW-1185">Reference proteome</keyword>
<comment type="similarity">
    <text evidence="1">Belongs to the bacterial solute-binding protein 1 family.</text>
</comment>
<proteinExistence type="inferred from homology"/>
<comment type="caution">
    <text evidence="5">The sequence shown here is derived from an EMBL/GenBank/DDBJ whole genome shotgun (WGS) entry which is preliminary data.</text>
</comment>
<dbReference type="InterPro" id="IPR006059">
    <property type="entry name" value="SBP"/>
</dbReference>
<gene>
    <name evidence="5" type="ORF">HTZ77_35505</name>
</gene>
<name>A0A7Y6M6Q5_9ACTN</name>
<evidence type="ECO:0000256" key="1">
    <source>
        <dbReference type="ARBA" id="ARBA00008520"/>
    </source>
</evidence>
<evidence type="ECO:0000256" key="3">
    <source>
        <dbReference type="ARBA" id="ARBA00022729"/>
    </source>
</evidence>
<dbReference type="PANTHER" id="PTHR43649">
    <property type="entry name" value="ARABINOSE-BINDING PROTEIN-RELATED"/>
    <property type="match status" value="1"/>
</dbReference>
<organism evidence="5 6">
    <name type="scientific">Nonomuraea montanisoli</name>
    <dbReference type="NCBI Taxonomy" id="2741721"/>
    <lineage>
        <taxon>Bacteria</taxon>
        <taxon>Bacillati</taxon>
        <taxon>Actinomycetota</taxon>
        <taxon>Actinomycetes</taxon>
        <taxon>Streptosporangiales</taxon>
        <taxon>Streptosporangiaceae</taxon>
        <taxon>Nonomuraea</taxon>
    </lineage>
</organism>
<keyword evidence="3 4" id="KW-0732">Signal</keyword>
<dbReference type="PANTHER" id="PTHR43649:SF34">
    <property type="entry name" value="ABC TRANSPORTER PERIPLASMIC-BINDING PROTEIN YCJN-RELATED"/>
    <property type="match status" value="1"/>
</dbReference>
<dbReference type="PROSITE" id="PS51257">
    <property type="entry name" value="PROKAR_LIPOPROTEIN"/>
    <property type="match status" value="1"/>
</dbReference>